<reference evidence="1 2" key="1">
    <citation type="submission" date="2017-06" db="EMBL/GenBank/DDBJ databases">
        <title>Novel microbial phyla capable of carbon fixation and sulfur reduction in deep-sea sediments.</title>
        <authorList>
            <person name="Huang J."/>
            <person name="Baker B."/>
            <person name="Wang Y."/>
        </authorList>
    </citation>
    <scope>NUCLEOTIDE SEQUENCE [LARGE SCALE GENOMIC DNA]</scope>
    <source>
        <strain evidence="1">B3_LCP</strain>
    </source>
</reference>
<dbReference type="InterPro" id="IPR026002">
    <property type="entry name" value="ATC_hydrolase-like"/>
</dbReference>
<accession>A0A532UUI5</accession>
<evidence type="ECO:0008006" key="3">
    <source>
        <dbReference type="Google" id="ProtNLM"/>
    </source>
</evidence>
<evidence type="ECO:0000313" key="1">
    <source>
        <dbReference type="EMBL" id="TKJ38581.1"/>
    </source>
</evidence>
<sequence>MSPIPLETKFKVLCEITRAQHFAWRQSAAESCPDVDAEKVTYRMWEITGHETAKAYLKRLDPEQPLPLQIAKSMVWSSESMGESAVVEAGKDDSEAYVIHSDCPWFHWHKRLGLLKEDQPGCDLWFGTCIEDINKTLGTNVKIETLCSLPEGGDCCRRRIWVEK</sequence>
<dbReference type="AlphaFoldDB" id="A0A532UUI5"/>
<evidence type="ECO:0000313" key="2">
    <source>
        <dbReference type="Proteomes" id="UP000319619"/>
    </source>
</evidence>
<dbReference type="Proteomes" id="UP000319619">
    <property type="component" value="Unassembled WGS sequence"/>
</dbReference>
<organism evidence="1 2">
    <name type="scientific">candidate division LCP-89 bacterium B3_LCP</name>
    <dbReference type="NCBI Taxonomy" id="2012998"/>
    <lineage>
        <taxon>Bacteria</taxon>
        <taxon>Pseudomonadati</taxon>
        <taxon>Bacteria division LCP-89</taxon>
    </lineage>
</organism>
<protein>
    <recommendedName>
        <fullName evidence="3">L-2-amino-thiazoline-4-carboxylic acid hydrolase</fullName>
    </recommendedName>
</protein>
<dbReference type="Pfam" id="PF14196">
    <property type="entry name" value="ATC_hydrolase"/>
    <property type="match status" value="1"/>
</dbReference>
<name>A0A532UUI5_UNCL8</name>
<dbReference type="EMBL" id="NJBN01000009">
    <property type="protein sequence ID" value="TKJ38581.1"/>
    <property type="molecule type" value="Genomic_DNA"/>
</dbReference>
<gene>
    <name evidence="1" type="ORF">CEE37_12520</name>
</gene>
<proteinExistence type="predicted"/>
<comment type="caution">
    <text evidence="1">The sequence shown here is derived from an EMBL/GenBank/DDBJ whole genome shotgun (WGS) entry which is preliminary data.</text>
</comment>